<feature type="transmembrane region" description="Helical" evidence="1">
    <location>
        <begin position="82"/>
        <end position="100"/>
    </location>
</feature>
<dbReference type="RefSeq" id="WP_169678106.1">
    <property type="nucleotide sequence ID" value="NZ_JABBNU010000002.1"/>
</dbReference>
<organism evidence="2 3">
    <name type="scientific">Marinigracilibium pacificum</name>
    <dbReference type="NCBI Taxonomy" id="2729599"/>
    <lineage>
        <taxon>Bacteria</taxon>
        <taxon>Pseudomonadati</taxon>
        <taxon>Bacteroidota</taxon>
        <taxon>Cytophagia</taxon>
        <taxon>Cytophagales</taxon>
        <taxon>Flammeovirgaceae</taxon>
        <taxon>Marinigracilibium</taxon>
    </lineage>
</organism>
<feature type="transmembrane region" description="Helical" evidence="1">
    <location>
        <begin position="221"/>
        <end position="239"/>
    </location>
</feature>
<keyword evidence="1" id="KW-0472">Membrane</keyword>
<keyword evidence="1" id="KW-0812">Transmembrane</keyword>
<feature type="transmembrane region" description="Helical" evidence="1">
    <location>
        <begin position="50"/>
        <end position="70"/>
    </location>
</feature>
<feature type="transmembrane region" description="Helical" evidence="1">
    <location>
        <begin position="112"/>
        <end position="128"/>
    </location>
</feature>
<keyword evidence="2" id="KW-0808">Transferase</keyword>
<dbReference type="EMBL" id="JABBNU010000002">
    <property type="protein sequence ID" value="NMM47484.1"/>
    <property type="molecule type" value="Genomic_DNA"/>
</dbReference>
<proteinExistence type="predicted"/>
<name>A0A848IZ39_9BACT</name>
<accession>A0A848IZ39</accession>
<dbReference type="PANTHER" id="PTHR31061:SF24">
    <property type="entry name" value="LD22376P"/>
    <property type="match status" value="1"/>
</dbReference>
<dbReference type="AlphaFoldDB" id="A0A848IZ39"/>
<sequence length="391" mass="43995">MHKKERLLSLDVFRGLTIAAMIIVNNPGSWSHMYSPLQHAHWHGLTPTDLIFPFFLFIVGFSISYSLGNIAGEADLSIYKKILWRSAKIFIVGLFLWFIFKPDLSEMRWAGVLQRISICFFVASILFINLNIRSLIIISSIILIAYSIILLVIPVPIDEVIKEALATGKILRASGFEAVEIAKLSTDKIQPNLEPGTNIAAWIDRQFLPGIFYEKTWDPEGLLTTLPAIVTTLSGVIIAQKFKTSTQNSRIKFLSITGIILVILALILTPLIPLNKNLWSPSYVLITTGLASLTFLLCYFILDIKKVNSKIKIGQILGANAISAYVLSFLLIFLFYDDRFLGTSLNQDFMEGMKNLGVSLKLSSALYSILYIGIIFIPLYYLFRKKIFIKL</sequence>
<feature type="transmembrane region" description="Helical" evidence="1">
    <location>
        <begin position="12"/>
        <end position="30"/>
    </location>
</feature>
<evidence type="ECO:0000313" key="3">
    <source>
        <dbReference type="Proteomes" id="UP000559010"/>
    </source>
</evidence>
<feature type="transmembrane region" description="Helical" evidence="1">
    <location>
        <begin position="365"/>
        <end position="383"/>
    </location>
</feature>
<feature type="transmembrane region" description="Helical" evidence="1">
    <location>
        <begin position="251"/>
        <end position="272"/>
    </location>
</feature>
<reference evidence="2 3" key="1">
    <citation type="submission" date="2020-04" db="EMBL/GenBank/DDBJ databases">
        <title>Flammeovirgaceae bacterium KN852 isolated from deep sea.</title>
        <authorList>
            <person name="Zhang D.-C."/>
        </authorList>
    </citation>
    <scope>NUCLEOTIDE SEQUENCE [LARGE SCALE GENOMIC DNA]</scope>
    <source>
        <strain evidence="2 3">KN852</strain>
    </source>
</reference>
<feature type="transmembrane region" description="Helical" evidence="1">
    <location>
        <begin position="316"/>
        <end position="336"/>
    </location>
</feature>
<feature type="transmembrane region" description="Helical" evidence="1">
    <location>
        <begin position="135"/>
        <end position="157"/>
    </location>
</feature>
<keyword evidence="3" id="KW-1185">Reference proteome</keyword>
<dbReference type="PANTHER" id="PTHR31061">
    <property type="entry name" value="LD22376P"/>
    <property type="match status" value="1"/>
</dbReference>
<gene>
    <name evidence="2" type="ORF">HH304_03670</name>
</gene>
<evidence type="ECO:0000256" key="1">
    <source>
        <dbReference type="SAM" id="Phobius"/>
    </source>
</evidence>
<dbReference type="GO" id="GO:0016740">
    <property type="term" value="F:transferase activity"/>
    <property type="evidence" value="ECO:0007669"/>
    <property type="project" value="UniProtKB-KW"/>
</dbReference>
<comment type="caution">
    <text evidence="2">The sequence shown here is derived from an EMBL/GenBank/DDBJ whole genome shotgun (WGS) entry which is preliminary data.</text>
</comment>
<feature type="transmembrane region" description="Helical" evidence="1">
    <location>
        <begin position="284"/>
        <end position="304"/>
    </location>
</feature>
<dbReference type="Proteomes" id="UP000559010">
    <property type="component" value="Unassembled WGS sequence"/>
</dbReference>
<keyword evidence="1" id="KW-1133">Transmembrane helix</keyword>
<evidence type="ECO:0000313" key="2">
    <source>
        <dbReference type="EMBL" id="NMM47484.1"/>
    </source>
</evidence>
<protein>
    <submittedName>
        <fullName evidence="2">Heparan-alpha-glucosaminide N-acetyltransferase</fullName>
    </submittedName>
</protein>